<proteinExistence type="predicted"/>
<dbReference type="EMBL" id="PFNG01000274">
    <property type="protein sequence ID" value="PIZ34526.1"/>
    <property type="molecule type" value="Genomic_DNA"/>
</dbReference>
<accession>A0A2M7T4T7</accession>
<gene>
    <name evidence="1" type="ORF">COY37_11690</name>
</gene>
<organism evidence="1 2">
    <name type="scientific">Candidatus Aquicultor secundus</name>
    <dbReference type="NCBI Taxonomy" id="1973895"/>
    <lineage>
        <taxon>Bacteria</taxon>
        <taxon>Bacillati</taxon>
        <taxon>Actinomycetota</taxon>
        <taxon>Candidatus Aquicultoria</taxon>
        <taxon>Candidatus Aquicultorales</taxon>
        <taxon>Candidatus Aquicultoraceae</taxon>
        <taxon>Candidatus Aquicultor</taxon>
    </lineage>
</organism>
<protein>
    <recommendedName>
        <fullName evidence="3">Peptidase A2 domain-containing protein</fullName>
    </recommendedName>
</protein>
<evidence type="ECO:0008006" key="3">
    <source>
        <dbReference type="Google" id="ProtNLM"/>
    </source>
</evidence>
<name>A0A2M7T4T7_9ACTN</name>
<sequence length="145" mass="16629">MWYDYEFMGVGSGFIHGPLVDFEILAPEQKPFATMGLVDSGAHTSLLDIAIAKHLKLPVQRKENLVEGSAADGKSIKVYRYPVRVRFSSVIFELDARWTRLSDPKTKVVLGSNLLGRADFFKHFKIMFDQQNERFWIKINPKKKP</sequence>
<evidence type="ECO:0000313" key="1">
    <source>
        <dbReference type="EMBL" id="PIZ34526.1"/>
    </source>
</evidence>
<dbReference type="SUPFAM" id="SSF50630">
    <property type="entry name" value="Acid proteases"/>
    <property type="match status" value="1"/>
</dbReference>
<reference evidence="2" key="1">
    <citation type="submission" date="2017-09" db="EMBL/GenBank/DDBJ databases">
        <title>Depth-based differentiation of microbial function through sediment-hosted aquifers and enrichment of novel symbionts in the deep terrestrial subsurface.</title>
        <authorList>
            <person name="Probst A.J."/>
            <person name="Ladd B."/>
            <person name="Jarett J.K."/>
            <person name="Geller-Mcgrath D.E."/>
            <person name="Sieber C.M.K."/>
            <person name="Emerson J.B."/>
            <person name="Anantharaman K."/>
            <person name="Thomas B.C."/>
            <person name="Malmstrom R."/>
            <person name="Stieglmeier M."/>
            <person name="Klingl A."/>
            <person name="Woyke T."/>
            <person name="Ryan C.M."/>
            <person name="Banfield J.F."/>
        </authorList>
    </citation>
    <scope>NUCLEOTIDE SEQUENCE [LARGE SCALE GENOMIC DNA]</scope>
</reference>
<dbReference type="CDD" id="cd00303">
    <property type="entry name" value="retropepsin_like"/>
    <property type="match status" value="1"/>
</dbReference>
<dbReference type="RefSeq" id="WP_286677857.1">
    <property type="nucleotide sequence ID" value="NZ_MNXI01000041.1"/>
</dbReference>
<comment type="caution">
    <text evidence="1">The sequence shown here is derived from an EMBL/GenBank/DDBJ whole genome shotgun (WGS) entry which is preliminary data.</text>
</comment>
<evidence type="ECO:0000313" key="2">
    <source>
        <dbReference type="Proteomes" id="UP000230956"/>
    </source>
</evidence>
<dbReference type="InterPro" id="IPR021109">
    <property type="entry name" value="Peptidase_aspartic_dom_sf"/>
</dbReference>
<dbReference type="AlphaFoldDB" id="A0A2M7T4T7"/>
<dbReference type="Proteomes" id="UP000230956">
    <property type="component" value="Unassembled WGS sequence"/>
</dbReference>
<dbReference type="Gene3D" id="2.40.70.10">
    <property type="entry name" value="Acid Proteases"/>
    <property type="match status" value="1"/>
</dbReference>